<feature type="domain" description="Methyltransferase type 11" evidence="1">
    <location>
        <begin position="35"/>
        <end position="124"/>
    </location>
</feature>
<dbReference type="PANTHER" id="PTHR43861:SF1">
    <property type="entry name" value="TRANS-ACONITATE 2-METHYLTRANSFERASE"/>
    <property type="match status" value="1"/>
</dbReference>
<dbReference type="GO" id="GO:0032259">
    <property type="term" value="P:methylation"/>
    <property type="evidence" value="ECO:0007669"/>
    <property type="project" value="UniProtKB-KW"/>
</dbReference>
<dbReference type="InterPro" id="IPR013216">
    <property type="entry name" value="Methyltransf_11"/>
</dbReference>
<comment type="caution">
    <text evidence="2">The sequence shown here is derived from an EMBL/GenBank/DDBJ whole genome shotgun (WGS) entry which is preliminary data.</text>
</comment>
<dbReference type="CDD" id="cd02440">
    <property type="entry name" value="AdoMet_MTases"/>
    <property type="match status" value="1"/>
</dbReference>
<dbReference type="Pfam" id="PF08241">
    <property type="entry name" value="Methyltransf_11"/>
    <property type="match status" value="1"/>
</dbReference>
<proteinExistence type="predicted"/>
<dbReference type="SUPFAM" id="SSF53335">
    <property type="entry name" value="S-adenosyl-L-methionine-dependent methyltransferases"/>
    <property type="match status" value="1"/>
</dbReference>
<evidence type="ECO:0000313" key="2">
    <source>
        <dbReference type="EMBL" id="KAF1305069.1"/>
    </source>
</evidence>
<organism evidence="2 3">
    <name type="scientific">Candidatus Enterococcus willemsii</name>
    <dbReference type="NCBI Taxonomy" id="1857215"/>
    <lineage>
        <taxon>Bacteria</taxon>
        <taxon>Bacillati</taxon>
        <taxon>Bacillota</taxon>
        <taxon>Bacilli</taxon>
        <taxon>Lactobacillales</taxon>
        <taxon>Enterococcaceae</taxon>
        <taxon>Enterococcus</taxon>
    </lineage>
</organism>
<keyword evidence="3" id="KW-1185">Reference proteome</keyword>
<dbReference type="RefSeq" id="WP_161901480.1">
    <property type="nucleotide sequence ID" value="NZ_MAEL01000024.1"/>
</dbReference>
<dbReference type="Proteomes" id="UP000782705">
    <property type="component" value="Unassembled WGS sequence"/>
</dbReference>
<protein>
    <submittedName>
        <fullName evidence="2">SAM-dependent methyltransferase</fullName>
    </submittedName>
</protein>
<keyword evidence="2" id="KW-0808">Transferase</keyword>
<dbReference type="Gene3D" id="3.40.50.150">
    <property type="entry name" value="Vaccinia Virus protein VP39"/>
    <property type="match status" value="1"/>
</dbReference>
<accession>A0ABQ6Z115</accession>
<dbReference type="InterPro" id="IPR029063">
    <property type="entry name" value="SAM-dependent_MTases_sf"/>
</dbReference>
<evidence type="ECO:0000259" key="1">
    <source>
        <dbReference type="Pfam" id="PF08241"/>
    </source>
</evidence>
<name>A0ABQ6Z115_9ENTE</name>
<evidence type="ECO:0000313" key="3">
    <source>
        <dbReference type="Proteomes" id="UP000782705"/>
    </source>
</evidence>
<sequence length="245" mass="27908">MKWDAATYDTHHEFVSKYGENLLDLLPQNSRQNILDLGCGTGTLTKQLAQYGTVLGGDGSSQMIQQAKKNHPEIDFQVMDALALPFDNDWNIIFSNAVFHWISDHETLLAQIYQSLTPKGILICEFGAAGNIQIIEESFQQAIQEAGYDYCSKFTFPKTEIFKQQLVAQGFSIEMIDDYDRPTPLSDGKAGLAIWGRQFFEAELAELLEHEQAIIIQRFTELAKACWQQDHWVADYRRLRVVAHK</sequence>
<dbReference type="EMBL" id="MAEL01000024">
    <property type="protein sequence ID" value="KAF1305069.1"/>
    <property type="molecule type" value="Genomic_DNA"/>
</dbReference>
<gene>
    <name evidence="2" type="ORF">BAU17_05190</name>
</gene>
<dbReference type="PANTHER" id="PTHR43861">
    <property type="entry name" value="TRANS-ACONITATE 2-METHYLTRANSFERASE-RELATED"/>
    <property type="match status" value="1"/>
</dbReference>
<keyword evidence="2" id="KW-0489">Methyltransferase</keyword>
<reference evidence="2 3" key="1">
    <citation type="submission" date="2016-06" db="EMBL/GenBank/DDBJ databases">
        <title>Four novel species of enterococci isolated from chicken manure.</title>
        <authorList>
            <person name="Van Tyne D."/>
        </authorList>
    </citation>
    <scope>NUCLEOTIDE SEQUENCE [LARGE SCALE GENOMIC DNA]</scope>
    <source>
        <strain evidence="2 3">CU12B</strain>
    </source>
</reference>
<dbReference type="GO" id="GO:0008168">
    <property type="term" value="F:methyltransferase activity"/>
    <property type="evidence" value="ECO:0007669"/>
    <property type="project" value="UniProtKB-KW"/>
</dbReference>